<evidence type="ECO:0000256" key="6">
    <source>
        <dbReference type="ARBA" id="ARBA00022989"/>
    </source>
</evidence>
<keyword evidence="3" id="KW-0813">Transport</keyword>
<gene>
    <name evidence="9" type="primary">yhhT_2</name>
    <name evidence="9" type="ORF">NCTC11388_03217</name>
</gene>
<keyword evidence="4" id="KW-1003">Cell membrane</keyword>
<dbReference type="GO" id="GO:0055085">
    <property type="term" value="P:transmembrane transport"/>
    <property type="evidence" value="ECO:0007669"/>
    <property type="project" value="TreeGrafter"/>
</dbReference>
<feature type="transmembrane region" description="Helical" evidence="8">
    <location>
        <begin position="264"/>
        <end position="290"/>
    </location>
</feature>
<dbReference type="PANTHER" id="PTHR21716:SF53">
    <property type="entry name" value="PERMEASE PERM-RELATED"/>
    <property type="match status" value="1"/>
</dbReference>
<keyword evidence="6 8" id="KW-1133">Transmembrane helix</keyword>
<keyword evidence="7 8" id="KW-0472">Membrane</keyword>
<evidence type="ECO:0000256" key="3">
    <source>
        <dbReference type="ARBA" id="ARBA00022448"/>
    </source>
</evidence>
<feature type="transmembrane region" description="Helical" evidence="8">
    <location>
        <begin position="72"/>
        <end position="93"/>
    </location>
</feature>
<name>A0A380CLX2_SPHSI</name>
<evidence type="ECO:0000256" key="4">
    <source>
        <dbReference type="ARBA" id="ARBA00022475"/>
    </source>
</evidence>
<keyword evidence="5 8" id="KW-0812">Transmembrane</keyword>
<proteinExistence type="inferred from homology"/>
<evidence type="ECO:0000256" key="8">
    <source>
        <dbReference type="SAM" id="Phobius"/>
    </source>
</evidence>
<organism evidence="9 10">
    <name type="scientific">Sphingobacterium spiritivorum</name>
    <name type="common">Flavobacterium spiritivorum</name>
    <dbReference type="NCBI Taxonomy" id="258"/>
    <lineage>
        <taxon>Bacteria</taxon>
        <taxon>Pseudomonadati</taxon>
        <taxon>Bacteroidota</taxon>
        <taxon>Sphingobacteriia</taxon>
        <taxon>Sphingobacteriales</taxon>
        <taxon>Sphingobacteriaceae</taxon>
        <taxon>Sphingobacterium</taxon>
    </lineage>
</organism>
<evidence type="ECO:0000256" key="2">
    <source>
        <dbReference type="ARBA" id="ARBA00009773"/>
    </source>
</evidence>
<comment type="similarity">
    <text evidence="2">Belongs to the autoinducer-2 exporter (AI-2E) (TC 2.A.86) family.</text>
</comment>
<dbReference type="PANTHER" id="PTHR21716">
    <property type="entry name" value="TRANSMEMBRANE PROTEIN"/>
    <property type="match status" value="1"/>
</dbReference>
<sequence length="361" mass="40341">MLSKKSDRMQKFISLPFYIKLACILISIVILGYLARIGDTIIVPLILGILFAMLLTPMSTLLEKKLRFPRTLAGIVCIVLFFGGLATGLYLLASQLSMLQEDWPAFKHQILDGVEVVQDWVNHQFGIQYNEQMNLLNKTASKSVDSGTLILGTALMSLSSIAIFLVFTFLYTFFILIYRGHIVRFLLYLNAKEDHPVVLEIVAEVQYVVKRYLIGLLLQMLIVTTLVYIALAIIGVKYSLLLAIITGVFNVLPYIGIFSSMFIVALITFATSTFSHVLFVFVAMSIIHMIDSNVIVPKVVGSKVKINSLFAMMAIVCGELIWGISGMFLAIPLLAIVKIVMDRVDELKPWGFLLGEEKVEK</sequence>
<dbReference type="Proteomes" id="UP000254893">
    <property type="component" value="Unassembled WGS sequence"/>
</dbReference>
<reference evidence="9 10" key="1">
    <citation type="submission" date="2018-06" db="EMBL/GenBank/DDBJ databases">
        <authorList>
            <consortium name="Pathogen Informatics"/>
            <person name="Doyle S."/>
        </authorList>
    </citation>
    <scope>NUCLEOTIDE SEQUENCE [LARGE SCALE GENOMIC DNA]</scope>
    <source>
        <strain evidence="9 10">NCTC11388</strain>
    </source>
</reference>
<evidence type="ECO:0000313" key="10">
    <source>
        <dbReference type="Proteomes" id="UP000254893"/>
    </source>
</evidence>
<evidence type="ECO:0000256" key="7">
    <source>
        <dbReference type="ARBA" id="ARBA00023136"/>
    </source>
</evidence>
<evidence type="ECO:0000256" key="1">
    <source>
        <dbReference type="ARBA" id="ARBA00004651"/>
    </source>
</evidence>
<feature type="transmembrane region" description="Helical" evidence="8">
    <location>
        <begin position="149"/>
        <end position="178"/>
    </location>
</feature>
<dbReference type="GO" id="GO:0005886">
    <property type="term" value="C:plasma membrane"/>
    <property type="evidence" value="ECO:0007669"/>
    <property type="project" value="UniProtKB-SubCell"/>
</dbReference>
<dbReference type="InterPro" id="IPR002549">
    <property type="entry name" value="AI-2E-like"/>
</dbReference>
<evidence type="ECO:0000256" key="5">
    <source>
        <dbReference type="ARBA" id="ARBA00022692"/>
    </source>
</evidence>
<protein>
    <submittedName>
        <fullName evidence="9">Pheromone autoinducer 2 transporter</fullName>
    </submittedName>
</protein>
<feature type="transmembrane region" description="Helical" evidence="8">
    <location>
        <begin position="41"/>
        <end position="60"/>
    </location>
</feature>
<dbReference type="AlphaFoldDB" id="A0A380CLX2"/>
<feature type="transmembrane region" description="Helical" evidence="8">
    <location>
        <begin position="310"/>
        <end position="337"/>
    </location>
</feature>
<dbReference type="Pfam" id="PF01594">
    <property type="entry name" value="AI-2E_transport"/>
    <property type="match status" value="1"/>
</dbReference>
<feature type="transmembrane region" description="Helical" evidence="8">
    <location>
        <begin position="12"/>
        <end position="35"/>
    </location>
</feature>
<dbReference type="EMBL" id="UGYW01000002">
    <property type="protein sequence ID" value="SUJ22209.1"/>
    <property type="molecule type" value="Genomic_DNA"/>
</dbReference>
<evidence type="ECO:0000313" key="9">
    <source>
        <dbReference type="EMBL" id="SUJ22209.1"/>
    </source>
</evidence>
<accession>A0A380CLX2</accession>
<comment type="subcellular location">
    <subcellularLocation>
        <location evidence="1">Cell membrane</location>
        <topology evidence="1">Multi-pass membrane protein</topology>
    </subcellularLocation>
</comment>
<feature type="transmembrane region" description="Helical" evidence="8">
    <location>
        <begin position="240"/>
        <end position="257"/>
    </location>
</feature>
<feature type="transmembrane region" description="Helical" evidence="8">
    <location>
        <begin position="212"/>
        <end position="234"/>
    </location>
</feature>